<keyword evidence="9" id="KW-0472">Membrane</keyword>
<dbReference type="InterPro" id="IPR017871">
    <property type="entry name" value="ABC_transporter-like_CS"/>
</dbReference>
<evidence type="ECO:0000256" key="2">
    <source>
        <dbReference type="ARBA" id="ARBA00005417"/>
    </source>
</evidence>
<keyword evidence="8" id="KW-1278">Translocase</keyword>
<keyword evidence="6" id="KW-0547">Nucleotide-binding</keyword>
<dbReference type="Proteomes" id="UP000485569">
    <property type="component" value="Unassembled WGS sequence"/>
</dbReference>
<dbReference type="EMBL" id="MWBQ01000208">
    <property type="protein sequence ID" value="OQA54498.1"/>
    <property type="molecule type" value="Genomic_DNA"/>
</dbReference>
<dbReference type="GO" id="GO:0005524">
    <property type="term" value="F:ATP binding"/>
    <property type="evidence" value="ECO:0007669"/>
    <property type="project" value="UniProtKB-KW"/>
</dbReference>
<accession>A0A1V5SJ11</accession>
<proteinExistence type="inferred from homology"/>
<evidence type="ECO:0000256" key="3">
    <source>
        <dbReference type="ARBA" id="ARBA00022448"/>
    </source>
</evidence>
<dbReference type="InterPro" id="IPR003593">
    <property type="entry name" value="AAA+_ATPase"/>
</dbReference>
<comment type="subcellular location">
    <subcellularLocation>
        <location evidence="1">Cell inner membrane</location>
        <topology evidence="1">Peripheral membrane protein</topology>
    </subcellularLocation>
</comment>
<dbReference type="GO" id="GO:0016887">
    <property type="term" value="F:ATP hydrolysis activity"/>
    <property type="evidence" value="ECO:0007669"/>
    <property type="project" value="InterPro"/>
</dbReference>
<evidence type="ECO:0000313" key="11">
    <source>
        <dbReference type="EMBL" id="OQA54498.1"/>
    </source>
</evidence>
<dbReference type="Pfam" id="PF08352">
    <property type="entry name" value="oligo_HPY"/>
    <property type="match status" value="1"/>
</dbReference>
<organism evidence="11">
    <name type="scientific">Candidatus Atribacter allofermentans</name>
    <dbReference type="NCBI Taxonomy" id="1852833"/>
    <lineage>
        <taxon>Bacteria</taxon>
        <taxon>Pseudomonadati</taxon>
        <taxon>Atribacterota</taxon>
        <taxon>Atribacteria</taxon>
        <taxon>Atribacterales</taxon>
        <taxon>Atribacteraceae</taxon>
        <taxon>Atribacter</taxon>
    </lineage>
</organism>
<dbReference type="PROSITE" id="PS00211">
    <property type="entry name" value="ABC_TRANSPORTER_1"/>
    <property type="match status" value="1"/>
</dbReference>
<dbReference type="InterPro" id="IPR050388">
    <property type="entry name" value="ABC_Ni/Peptide_Import"/>
</dbReference>
<dbReference type="Pfam" id="PF00005">
    <property type="entry name" value="ABC_tran"/>
    <property type="match status" value="1"/>
</dbReference>
<comment type="similarity">
    <text evidence="2">Belongs to the ABC transporter superfamily.</text>
</comment>
<comment type="caution">
    <text evidence="11">The sequence shown here is derived from an EMBL/GenBank/DDBJ whole genome shotgun (WGS) entry which is preliminary data.</text>
</comment>
<dbReference type="PROSITE" id="PS50893">
    <property type="entry name" value="ABC_TRANSPORTER_2"/>
    <property type="match status" value="1"/>
</dbReference>
<evidence type="ECO:0000256" key="4">
    <source>
        <dbReference type="ARBA" id="ARBA00022475"/>
    </source>
</evidence>
<dbReference type="Gene3D" id="3.40.50.300">
    <property type="entry name" value="P-loop containing nucleotide triphosphate hydrolases"/>
    <property type="match status" value="1"/>
</dbReference>
<evidence type="ECO:0000256" key="1">
    <source>
        <dbReference type="ARBA" id="ARBA00004417"/>
    </source>
</evidence>
<keyword evidence="5" id="KW-0997">Cell inner membrane</keyword>
<dbReference type="NCBIfam" id="TIGR01727">
    <property type="entry name" value="oligo_HPY"/>
    <property type="match status" value="1"/>
</dbReference>
<dbReference type="InterPro" id="IPR013563">
    <property type="entry name" value="Oligopep_ABC_C"/>
</dbReference>
<evidence type="ECO:0000256" key="6">
    <source>
        <dbReference type="ARBA" id="ARBA00022741"/>
    </source>
</evidence>
<evidence type="ECO:0000256" key="5">
    <source>
        <dbReference type="ARBA" id="ARBA00022519"/>
    </source>
</evidence>
<dbReference type="PANTHER" id="PTHR43297:SF14">
    <property type="entry name" value="ATPASE AAA-TYPE CORE DOMAIN-CONTAINING PROTEIN"/>
    <property type="match status" value="1"/>
</dbReference>
<evidence type="ECO:0000256" key="7">
    <source>
        <dbReference type="ARBA" id="ARBA00022840"/>
    </source>
</evidence>
<dbReference type="GO" id="GO:0005886">
    <property type="term" value="C:plasma membrane"/>
    <property type="evidence" value="ECO:0007669"/>
    <property type="project" value="UniProtKB-SubCell"/>
</dbReference>
<keyword evidence="7 11" id="KW-0067">ATP-binding</keyword>
<gene>
    <name evidence="11" type="primary">oppD_4</name>
    <name evidence="11" type="ORF">BWY41_02013</name>
</gene>
<dbReference type="GO" id="GO:0015833">
    <property type="term" value="P:peptide transport"/>
    <property type="evidence" value="ECO:0007669"/>
    <property type="project" value="InterPro"/>
</dbReference>
<protein>
    <submittedName>
        <fullName evidence="11">Oligopeptide transport ATP-binding protein OppD</fullName>
    </submittedName>
</protein>
<evidence type="ECO:0000256" key="8">
    <source>
        <dbReference type="ARBA" id="ARBA00022967"/>
    </source>
</evidence>
<dbReference type="CDD" id="cd03257">
    <property type="entry name" value="ABC_NikE_OppD_transporters"/>
    <property type="match status" value="1"/>
</dbReference>
<dbReference type="SUPFAM" id="SSF52540">
    <property type="entry name" value="P-loop containing nucleoside triphosphate hydrolases"/>
    <property type="match status" value="1"/>
</dbReference>
<dbReference type="InterPro" id="IPR003439">
    <property type="entry name" value="ABC_transporter-like_ATP-bd"/>
</dbReference>
<dbReference type="InterPro" id="IPR027417">
    <property type="entry name" value="P-loop_NTPase"/>
</dbReference>
<reference evidence="11" key="1">
    <citation type="submission" date="2017-02" db="EMBL/GenBank/DDBJ databases">
        <title>Delving into the versatile metabolic prowess of the omnipresent phylum Bacteroidetes.</title>
        <authorList>
            <person name="Nobu M.K."/>
            <person name="Mei R."/>
            <person name="Narihiro T."/>
            <person name="Kuroda K."/>
            <person name="Liu W.-T."/>
        </authorList>
    </citation>
    <scope>NUCLEOTIDE SEQUENCE</scope>
    <source>
        <strain evidence="11">ADurb.Bin276</strain>
    </source>
</reference>
<dbReference type="FunFam" id="3.40.50.300:FF:000016">
    <property type="entry name" value="Oligopeptide ABC transporter ATP-binding component"/>
    <property type="match status" value="1"/>
</dbReference>
<dbReference type="SMART" id="SM00382">
    <property type="entry name" value="AAA"/>
    <property type="match status" value="1"/>
</dbReference>
<evidence type="ECO:0000259" key="10">
    <source>
        <dbReference type="PROSITE" id="PS50893"/>
    </source>
</evidence>
<dbReference type="PANTHER" id="PTHR43297">
    <property type="entry name" value="OLIGOPEPTIDE TRANSPORT ATP-BINDING PROTEIN APPD"/>
    <property type="match status" value="1"/>
</dbReference>
<dbReference type="AlphaFoldDB" id="A0A1V5SJ11"/>
<keyword evidence="3" id="KW-0813">Transport</keyword>
<keyword evidence="4" id="KW-1003">Cell membrane</keyword>
<evidence type="ECO:0000256" key="9">
    <source>
        <dbReference type="ARBA" id="ARBA00023136"/>
    </source>
</evidence>
<name>A0A1V5SJ11_9BACT</name>
<feature type="domain" description="ABC transporter" evidence="10">
    <location>
        <begin position="6"/>
        <end position="261"/>
    </location>
</feature>
<sequence>MSQLILDIKNLTVNFRVYGGYLKVLNEVNFSVVQGEKVGLVGETGCGKTTTMKTVMGILPQPPGKIAQGEIFFQGKNVLTMKKSEIEKMRQTGISMIFQDPTAALNPVFTIGQQLYDVVQHSQSSDDGQSRLSAHEVSIRALQDVSLPDPKRILDNYPLQLSGGMRQRVCIALAIARAKQLLIADEPGTSLDVTIQDQILRLLNQIAAEKQMAIILISHSLGVIREWTNRVYVMYAGSIVEESTTEELFSHPLHPYTQALMDCVPKLTGGGTAEGIPGRIPDYFNPPTGCRFHPRCPHAFALCSEKKPALYHVNDTHQVACYLYQEVNQ</sequence>